<comment type="caution">
    <text evidence="2">The sequence shown here is derived from an EMBL/GenBank/DDBJ whole genome shotgun (WGS) entry which is preliminary data.</text>
</comment>
<name>A0AA39U1C5_9PEZI</name>
<dbReference type="Gene3D" id="1.10.600.10">
    <property type="entry name" value="Farnesyl Diphosphate Synthase"/>
    <property type="match status" value="1"/>
</dbReference>
<evidence type="ECO:0000313" key="3">
    <source>
        <dbReference type="Proteomes" id="UP001174934"/>
    </source>
</evidence>
<evidence type="ECO:0000256" key="1">
    <source>
        <dbReference type="SAM" id="MobiDB-lite"/>
    </source>
</evidence>
<feature type="compositionally biased region" description="Polar residues" evidence="1">
    <location>
        <begin position="30"/>
        <end position="42"/>
    </location>
</feature>
<keyword evidence="3" id="KW-1185">Reference proteome</keyword>
<dbReference type="AlphaFoldDB" id="A0AA39U1C5"/>
<proteinExistence type="predicted"/>
<organism evidence="2 3">
    <name type="scientific">Bombardia bombarda</name>
    <dbReference type="NCBI Taxonomy" id="252184"/>
    <lineage>
        <taxon>Eukaryota</taxon>
        <taxon>Fungi</taxon>
        <taxon>Dikarya</taxon>
        <taxon>Ascomycota</taxon>
        <taxon>Pezizomycotina</taxon>
        <taxon>Sordariomycetes</taxon>
        <taxon>Sordariomycetidae</taxon>
        <taxon>Sordariales</taxon>
        <taxon>Lasiosphaeriaceae</taxon>
        <taxon>Bombardia</taxon>
    </lineage>
</organism>
<reference evidence="2" key="1">
    <citation type="submission" date="2023-06" db="EMBL/GenBank/DDBJ databases">
        <title>Genome-scale phylogeny and comparative genomics of the fungal order Sordariales.</title>
        <authorList>
            <consortium name="Lawrence Berkeley National Laboratory"/>
            <person name="Hensen N."/>
            <person name="Bonometti L."/>
            <person name="Westerberg I."/>
            <person name="Brannstrom I.O."/>
            <person name="Guillou S."/>
            <person name="Cros-Aarteil S."/>
            <person name="Calhoun S."/>
            <person name="Haridas S."/>
            <person name="Kuo A."/>
            <person name="Mondo S."/>
            <person name="Pangilinan J."/>
            <person name="Riley R."/>
            <person name="LaButti K."/>
            <person name="Andreopoulos B."/>
            <person name="Lipzen A."/>
            <person name="Chen C."/>
            <person name="Yanf M."/>
            <person name="Daum C."/>
            <person name="Ng V."/>
            <person name="Clum A."/>
            <person name="Steindorff A."/>
            <person name="Ohm R."/>
            <person name="Martin F."/>
            <person name="Silar P."/>
            <person name="Natvig D."/>
            <person name="Lalanne C."/>
            <person name="Gautier V."/>
            <person name="Ament-velasquez S.L."/>
            <person name="Kruys A."/>
            <person name="Hutchinson M.I."/>
            <person name="Powell A.J."/>
            <person name="Barry K."/>
            <person name="Miller A.N."/>
            <person name="Grigoriev I.V."/>
            <person name="Debuchy R."/>
            <person name="Gladieux P."/>
            <person name="Thoren M.H."/>
            <person name="Johannesson H."/>
        </authorList>
    </citation>
    <scope>NUCLEOTIDE SEQUENCE</scope>
    <source>
        <strain evidence="2">SMH3391-2</strain>
    </source>
</reference>
<dbReference type="InterPro" id="IPR008949">
    <property type="entry name" value="Isoprenoid_synthase_dom_sf"/>
</dbReference>
<gene>
    <name evidence="2" type="ORF">B0T17DRAFT_658770</name>
</gene>
<evidence type="ECO:0000313" key="2">
    <source>
        <dbReference type="EMBL" id="KAK0609740.1"/>
    </source>
</evidence>
<sequence length="226" mass="24957">MIMTQEPTTEELPVLPVIETSAPAPDQVSADIQATQESSDSSPDVMMEMEPEPPARASVRVPELSSSIMTSRSVVNPNYFRVKAAGDRWIAKSEEEPSAAYPAILVAVYGQDSKLPESIFAHESMQECMHAGVGGRSCAFLMGVDHNLISLLMEQGMSIQQAVDKIGDLINDCYKRWYIALAELPPYGEEVDRQVPQFVEICRFVVALGNLYWSFKTGRYLGPEGH</sequence>
<dbReference type="EMBL" id="JAULSR010000012">
    <property type="protein sequence ID" value="KAK0609740.1"/>
    <property type="molecule type" value="Genomic_DNA"/>
</dbReference>
<dbReference type="SUPFAM" id="SSF48576">
    <property type="entry name" value="Terpenoid synthases"/>
    <property type="match status" value="1"/>
</dbReference>
<feature type="region of interest" description="Disordered" evidence="1">
    <location>
        <begin position="21"/>
        <end position="61"/>
    </location>
</feature>
<accession>A0AA39U1C5</accession>
<protein>
    <submittedName>
        <fullName evidence="2">Uncharacterized protein</fullName>
    </submittedName>
</protein>
<dbReference type="Proteomes" id="UP001174934">
    <property type="component" value="Unassembled WGS sequence"/>
</dbReference>